<keyword evidence="1" id="KW-0472">Membrane</keyword>
<feature type="transmembrane region" description="Helical" evidence="1">
    <location>
        <begin position="13"/>
        <end position="33"/>
    </location>
</feature>
<gene>
    <name evidence="2" type="ORF">A2966_02810</name>
</gene>
<name>A0A1F7J5Z0_9BACT</name>
<evidence type="ECO:0000256" key="1">
    <source>
        <dbReference type="SAM" id="Phobius"/>
    </source>
</evidence>
<dbReference type="AlphaFoldDB" id="A0A1F7J5Z0"/>
<evidence type="ECO:0000313" key="3">
    <source>
        <dbReference type="Proteomes" id="UP000176480"/>
    </source>
</evidence>
<proteinExistence type="predicted"/>
<organism evidence="2 3">
    <name type="scientific">Candidatus Roizmanbacteria bacterium RIFCSPLOWO2_01_FULL_41_22</name>
    <dbReference type="NCBI Taxonomy" id="1802067"/>
    <lineage>
        <taxon>Bacteria</taxon>
        <taxon>Candidatus Roizmaniibacteriota</taxon>
    </lineage>
</organism>
<dbReference type="EMBL" id="MGAR01000037">
    <property type="protein sequence ID" value="OGK51016.1"/>
    <property type="molecule type" value="Genomic_DNA"/>
</dbReference>
<dbReference type="Proteomes" id="UP000176480">
    <property type="component" value="Unassembled WGS sequence"/>
</dbReference>
<comment type="caution">
    <text evidence="2">The sequence shown here is derived from an EMBL/GenBank/DDBJ whole genome shotgun (WGS) entry which is preliminary data.</text>
</comment>
<dbReference type="STRING" id="1802067.A2966_02810"/>
<keyword evidence="1" id="KW-1133">Transmembrane helix</keyword>
<feature type="transmembrane region" description="Helical" evidence="1">
    <location>
        <begin position="63"/>
        <end position="92"/>
    </location>
</feature>
<protein>
    <recommendedName>
        <fullName evidence="4">ComEC/Rec2-related protein domain-containing protein</fullName>
    </recommendedName>
</protein>
<accession>A0A1F7J5Z0</accession>
<evidence type="ECO:0000313" key="2">
    <source>
        <dbReference type="EMBL" id="OGK51016.1"/>
    </source>
</evidence>
<sequence>MYIGPFFFDTKEIFLILGALLLGLAMFFGWPIWWFDRQTLLTLVVLILFTKGLLPAIHNEAFFILAIVTIFMTLYLPPFQIILFYLLSFLFFRLLKVI</sequence>
<evidence type="ECO:0008006" key="4">
    <source>
        <dbReference type="Google" id="ProtNLM"/>
    </source>
</evidence>
<feature type="transmembrane region" description="Helical" evidence="1">
    <location>
        <begin position="40"/>
        <end position="57"/>
    </location>
</feature>
<keyword evidence="1" id="KW-0812">Transmembrane</keyword>
<reference evidence="2 3" key="1">
    <citation type="journal article" date="2016" name="Nat. Commun.">
        <title>Thousands of microbial genomes shed light on interconnected biogeochemical processes in an aquifer system.</title>
        <authorList>
            <person name="Anantharaman K."/>
            <person name="Brown C.T."/>
            <person name="Hug L.A."/>
            <person name="Sharon I."/>
            <person name="Castelle C.J."/>
            <person name="Probst A.J."/>
            <person name="Thomas B.C."/>
            <person name="Singh A."/>
            <person name="Wilkins M.J."/>
            <person name="Karaoz U."/>
            <person name="Brodie E.L."/>
            <person name="Williams K.H."/>
            <person name="Hubbard S.S."/>
            <person name="Banfield J.F."/>
        </authorList>
    </citation>
    <scope>NUCLEOTIDE SEQUENCE [LARGE SCALE GENOMIC DNA]</scope>
</reference>